<organism evidence="2 3">
    <name type="scientific">Stratiformator vulcanicus</name>
    <dbReference type="NCBI Taxonomy" id="2527980"/>
    <lineage>
        <taxon>Bacteria</taxon>
        <taxon>Pseudomonadati</taxon>
        <taxon>Planctomycetota</taxon>
        <taxon>Planctomycetia</taxon>
        <taxon>Planctomycetales</taxon>
        <taxon>Planctomycetaceae</taxon>
        <taxon>Stratiformator</taxon>
    </lineage>
</organism>
<feature type="region of interest" description="Disordered" evidence="1">
    <location>
        <begin position="1"/>
        <end position="20"/>
    </location>
</feature>
<keyword evidence="2" id="KW-0645">Protease</keyword>
<dbReference type="Gene3D" id="3.90.226.10">
    <property type="entry name" value="2-enoyl-CoA Hydratase, Chain A, domain 1"/>
    <property type="match status" value="1"/>
</dbReference>
<keyword evidence="3" id="KW-1185">Reference proteome</keyword>
<dbReference type="GO" id="GO:0006508">
    <property type="term" value="P:proteolysis"/>
    <property type="evidence" value="ECO:0007669"/>
    <property type="project" value="UniProtKB-KW"/>
</dbReference>
<dbReference type="RefSeq" id="WP_145362652.1">
    <property type="nucleotide sequence ID" value="NZ_CP036268.1"/>
</dbReference>
<dbReference type="GO" id="GO:0008233">
    <property type="term" value="F:peptidase activity"/>
    <property type="evidence" value="ECO:0007669"/>
    <property type="project" value="UniProtKB-KW"/>
</dbReference>
<dbReference type="EMBL" id="CP036268">
    <property type="protein sequence ID" value="QDT36449.1"/>
    <property type="molecule type" value="Genomic_DNA"/>
</dbReference>
<dbReference type="InterPro" id="IPR023562">
    <property type="entry name" value="ClpP/TepA"/>
</dbReference>
<dbReference type="AlphaFoldDB" id="A0A517QXT6"/>
<dbReference type="SUPFAM" id="SSF52096">
    <property type="entry name" value="ClpP/crotonase"/>
    <property type="match status" value="1"/>
</dbReference>
<keyword evidence="2" id="KW-0378">Hydrolase</keyword>
<evidence type="ECO:0000313" key="2">
    <source>
        <dbReference type="EMBL" id="QDT36449.1"/>
    </source>
</evidence>
<evidence type="ECO:0000313" key="3">
    <source>
        <dbReference type="Proteomes" id="UP000317318"/>
    </source>
</evidence>
<dbReference type="Pfam" id="PF00574">
    <property type="entry name" value="CLP_protease"/>
    <property type="match status" value="1"/>
</dbReference>
<dbReference type="Proteomes" id="UP000317318">
    <property type="component" value="Chromosome"/>
</dbReference>
<dbReference type="OrthoDB" id="259258at2"/>
<dbReference type="KEGG" id="svp:Pan189_08050"/>
<dbReference type="InterPro" id="IPR029045">
    <property type="entry name" value="ClpP/crotonase-like_dom_sf"/>
</dbReference>
<name>A0A517QXT6_9PLAN</name>
<sequence>MNAVKKRLHPYPSVSPPPPPARMAENDWELIICGELTDKQLEIEQQLVEVPRNSKGTIWFDSCGGSAYVGLAMASLIRLRGLNAVAVVTGECSSAAIMPFAACKERYVTRHSTMLFHPVRWQSDEDVRMEEAAEWARHFQVMEGDMDRLLSRMLPMDDKLLQDWTRPGRFVTGEEVVAAGLATMVDLFSGDVWTQMRSSARMVDTNR</sequence>
<evidence type="ECO:0000256" key="1">
    <source>
        <dbReference type="SAM" id="MobiDB-lite"/>
    </source>
</evidence>
<gene>
    <name evidence="2" type="ORF">Pan189_08050</name>
</gene>
<reference evidence="2 3" key="1">
    <citation type="submission" date="2019-02" db="EMBL/GenBank/DDBJ databases">
        <title>Deep-cultivation of Planctomycetes and their phenomic and genomic characterization uncovers novel biology.</title>
        <authorList>
            <person name="Wiegand S."/>
            <person name="Jogler M."/>
            <person name="Boedeker C."/>
            <person name="Pinto D."/>
            <person name="Vollmers J."/>
            <person name="Rivas-Marin E."/>
            <person name="Kohn T."/>
            <person name="Peeters S.H."/>
            <person name="Heuer A."/>
            <person name="Rast P."/>
            <person name="Oberbeckmann S."/>
            <person name="Bunk B."/>
            <person name="Jeske O."/>
            <person name="Meyerdierks A."/>
            <person name="Storesund J.E."/>
            <person name="Kallscheuer N."/>
            <person name="Luecker S."/>
            <person name="Lage O.M."/>
            <person name="Pohl T."/>
            <person name="Merkel B.J."/>
            <person name="Hornburger P."/>
            <person name="Mueller R.-W."/>
            <person name="Bruemmer F."/>
            <person name="Labrenz M."/>
            <person name="Spormann A.M."/>
            <person name="Op den Camp H."/>
            <person name="Overmann J."/>
            <person name="Amann R."/>
            <person name="Jetten M.S.M."/>
            <person name="Mascher T."/>
            <person name="Medema M.H."/>
            <person name="Devos D.P."/>
            <person name="Kaster A.-K."/>
            <person name="Ovreas L."/>
            <person name="Rohde M."/>
            <person name="Galperin M.Y."/>
            <person name="Jogler C."/>
        </authorList>
    </citation>
    <scope>NUCLEOTIDE SEQUENCE [LARGE SCALE GENOMIC DNA]</scope>
    <source>
        <strain evidence="2 3">Pan189</strain>
    </source>
</reference>
<protein>
    <submittedName>
        <fullName evidence="2">Clp protease</fullName>
    </submittedName>
</protein>
<accession>A0A517QXT6</accession>
<proteinExistence type="predicted"/>